<dbReference type="OrthoDB" id="1933061at2"/>
<dbReference type="EMBL" id="FQZY01000005">
    <property type="protein sequence ID" value="SHJ26333.1"/>
    <property type="molecule type" value="Genomic_DNA"/>
</dbReference>
<dbReference type="STRING" id="1121950.SAMN02745243_00171"/>
<proteinExistence type="predicted"/>
<evidence type="ECO:0000256" key="1">
    <source>
        <dbReference type="SAM" id="Phobius"/>
    </source>
</evidence>
<keyword evidence="1" id="KW-0472">Membrane</keyword>
<sequence>MIATENEDKRSKIWRAVMAVTSILIILIAVFFIVKMFTSNPLEGTWQHDESSLQITVGKDGVATIQWPEEFEQDIKIPMSYSIDRETKTFILRVNKVAIGKAVKDSKGTLTEEGAESAIESLDATYDYSVDKKELTLTDREYGEQMIFVKE</sequence>
<evidence type="ECO:0000313" key="2">
    <source>
        <dbReference type="EMBL" id="SHJ26333.1"/>
    </source>
</evidence>
<dbReference type="AlphaFoldDB" id="A0A1M6HVZ0"/>
<gene>
    <name evidence="2" type="ORF">SAMN02745243_00171</name>
</gene>
<dbReference type="Proteomes" id="UP000184301">
    <property type="component" value="Unassembled WGS sequence"/>
</dbReference>
<keyword evidence="1" id="KW-1133">Transmembrane helix</keyword>
<accession>A0A1M6HVZ0</accession>
<reference evidence="2 3" key="1">
    <citation type="submission" date="2016-11" db="EMBL/GenBank/DDBJ databases">
        <authorList>
            <person name="Jaros S."/>
            <person name="Januszkiewicz K."/>
            <person name="Wedrychowicz H."/>
        </authorList>
    </citation>
    <scope>NUCLEOTIDE SEQUENCE [LARGE SCALE GENOMIC DNA]</scope>
    <source>
        <strain evidence="2 3">DSM 15480</strain>
    </source>
</reference>
<name>A0A1M6HVZ0_9FIRM</name>
<dbReference type="RefSeq" id="WP_073103842.1">
    <property type="nucleotide sequence ID" value="NZ_FQZY01000005.1"/>
</dbReference>
<organism evidence="2 3">
    <name type="scientific">Hespellia stercorisuis DSM 15480</name>
    <dbReference type="NCBI Taxonomy" id="1121950"/>
    <lineage>
        <taxon>Bacteria</taxon>
        <taxon>Bacillati</taxon>
        <taxon>Bacillota</taxon>
        <taxon>Clostridia</taxon>
        <taxon>Lachnospirales</taxon>
        <taxon>Lachnospiraceae</taxon>
        <taxon>Hespellia</taxon>
    </lineage>
</organism>
<protein>
    <submittedName>
        <fullName evidence="2">Uncharacterized protein</fullName>
    </submittedName>
</protein>
<evidence type="ECO:0000313" key="3">
    <source>
        <dbReference type="Proteomes" id="UP000184301"/>
    </source>
</evidence>
<keyword evidence="3" id="KW-1185">Reference proteome</keyword>
<keyword evidence="1" id="KW-0812">Transmembrane</keyword>
<feature type="transmembrane region" description="Helical" evidence="1">
    <location>
        <begin position="13"/>
        <end position="34"/>
    </location>
</feature>